<protein>
    <submittedName>
        <fullName evidence="2">Transcriptional regulator</fullName>
    </submittedName>
</protein>
<sequence>MSGIGERLREERERLRLSQAAFGDIGGVKANAQGKYESGERFPGADYLQAVGEVGVDVLYVVTGVRAPQPAESFSAAEADLVMHYRQLSPGDQFGAAKMVTALAEMAGRYEVAGKNNDKE</sequence>
<evidence type="ECO:0000313" key="3">
    <source>
        <dbReference type="Proteomes" id="UP000307541"/>
    </source>
</evidence>
<dbReference type="InterPro" id="IPR010982">
    <property type="entry name" value="Lambda_DNA-bd_dom_sf"/>
</dbReference>
<dbReference type="InterPro" id="IPR001387">
    <property type="entry name" value="Cro/C1-type_HTH"/>
</dbReference>
<dbReference type="EMBL" id="RFLV01000001">
    <property type="protein sequence ID" value="TIH10813.1"/>
    <property type="molecule type" value="Genomic_DNA"/>
</dbReference>
<organism evidence="2 3">
    <name type="scientific">Pseudomonas leptonychotis</name>
    <dbReference type="NCBI Taxonomy" id="2448482"/>
    <lineage>
        <taxon>Bacteria</taxon>
        <taxon>Pseudomonadati</taxon>
        <taxon>Pseudomonadota</taxon>
        <taxon>Gammaproteobacteria</taxon>
        <taxon>Pseudomonadales</taxon>
        <taxon>Pseudomonadaceae</taxon>
        <taxon>Pseudomonas</taxon>
    </lineage>
</organism>
<feature type="domain" description="HTH cro/C1-type" evidence="1">
    <location>
        <begin position="8"/>
        <end position="61"/>
    </location>
</feature>
<keyword evidence="3" id="KW-1185">Reference proteome</keyword>
<proteinExistence type="predicted"/>
<name>A0A4T2A1B7_9PSED</name>
<dbReference type="SUPFAM" id="SSF47413">
    <property type="entry name" value="lambda repressor-like DNA-binding domains"/>
    <property type="match status" value="1"/>
</dbReference>
<dbReference type="PROSITE" id="PS50943">
    <property type="entry name" value="HTH_CROC1"/>
    <property type="match status" value="1"/>
</dbReference>
<gene>
    <name evidence="2" type="ORF">D8779_09095</name>
</gene>
<dbReference type="Proteomes" id="UP000307541">
    <property type="component" value="Unassembled WGS sequence"/>
</dbReference>
<dbReference type="Gene3D" id="1.10.260.40">
    <property type="entry name" value="lambda repressor-like DNA-binding domains"/>
    <property type="match status" value="1"/>
</dbReference>
<dbReference type="RefSeq" id="WP_136664091.1">
    <property type="nucleotide sequence ID" value="NZ_RFLV01000001.1"/>
</dbReference>
<reference evidence="2 3" key="1">
    <citation type="submission" date="2018-10" db="EMBL/GenBank/DDBJ databases">
        <title>Pseudomonas leptonychotis sp. nov., isolated from Weddell seals in Antarctica.</title>
        <authorList>
            <person name="Novakova D."/>
            <person name="Svec P."/>
            <person name="Kralova S."/>
            <person name="Kristofova L."/>
            <person name="Zeman M."/>
            <person name="Pantucek R."/>
            <person name="Maslanova I."/>
            <person name="Sedlacek I."/>
        </authorList>
    </citation>
    <scope>NUCLEOTIDE SEQUENCE [LARGE SCALE GENOMIC DNA]</scope>
    <source>
        <strain evidence="2 3">CCM 8849</strain>
    </source>
</reference>
<dbReference type="GO" id="GO:0003677">
    <property type="term" value="F:DNA binding"/>
    <property type="evidence" value="ECO:0007669"/>
    <property type="project" value="InterPro"/>
</dbReference>
<dbReference type="SMART" id="SM00530">
    <property type="entry name" value="HTH_XRE"/>
    <property type="match status" value="1"/>
</dbReference>
<dbReference type="AlphaFoldDB" id="A0A4T2A1B7"/>
<dbReference type="OrthoDB" id="3196789at2"/>
<comment type="caution">
    <text evidence="2">The sequence shown here is derived from an EMBL/GenBank/DDBJ whole genome shotgun (WGS) entry which is preliminary data.</text>
</comment>
<evidence type="ECO:0000313" key="2">
    <source>
        <dbReference type="EMBL" id="TIH10813.1"/>
    </source>
</evidence>
<evidence type="ECO:0000259" key="1">
    <source>
        <dbReference type="PROSITE" id="PS50943"/>
    </source>
</evidence>
<accession>A0A4T2A1B7</accession>